<evidence type="ECO:0000256" key="1">
    <source>
        <dbReference type="ARBA" id="ARBA00022786"/>
    </source>
</evidence>
<dbReference type="FunFam" id="3.10.110.10:FF:000072">
    <property type="entry name" value="Ubiquitin-conjugating enzyme E2 W"/>
    <property type="match status" value="1"/>
</dbReference>
<gene>
    <name evidence="3" type="ORF">EW145_g2039</name>
</gene>
<dbReference type="SMART" id="SM00212">
    <property type="entry name" value="UBCc"/>
    <property type="match status" value="1"/>
</dbReference>
<evidence type="ECO:0000313" key="3">
    <source>
        <dbReference type="EMBL" id="THH09427.1"/>
    </source>
</evidence>
<dbReference type="InterPro" id="IPR050113">
    <property type="entry name" value="Ub_conjugating_enzyme"/>
</dbReference>
<dbReference type="EMBL" id="SGPK01000064">
    <property type="protein sequence ID" value="THH09427.1"/>
    <property type="molecule type" value="Genomic_DNA"/>
</dbReference>
<dbReference type="PROSITE" id="PS50127">
    <property type="entry name" value="UBC_2"/>
    <property type="match status" value="1"/>
</dbReference>
<evidence type="ECO:0000313" key="4">
    <source>
        <dbReference type="Proteomes" id="UP000308199"/>
    </source>
</evidence>
<dbReference type="Proteomes" id="UP000308199">
    <property type="component" value="Unassembled WGS sequence"/>
</dbReference>
<name>A0A4S4LCV6_9AGAM</name>
<dbReference type="InterPro" id="IPR000608">
    <property type="entry name" value="UBC"/>
</dbReference>
<dbReference type="Gene3D" id="3.10.110.10">
    <property type="entry name" value="Ubiquitin Conjugating Enzyme"/>
    <property type="match status" value="1"/>
</dbReference>
<comment type="caution">
    <text evidence="3">The sequence shown here is derived from an EMBL/GenBank/DDBJ whole genome shotgun (WGS) entry which is preliminary data.</text>
</comment>
<proteinExistence type="predicted"/>
<evidence type="ECO:0000259" key="2">
    <source>
        <dbReference type="PROSITE" id="PS50127"/>
    </source>
</evidence>
<dbReference type="SUPFAM" id="SSF54495">
    <property type="entry name" value="UBC-like"/>
    <property type="match status" value="1"/>
</dbReference>
<dbReference type="PANTHER" id="PTHR24067">
    <property type="entry name" value="UBIQUITIN-CONJUGATING ENZYME E2"/>
    <property type="match status" value="1"/>
</dbReference>
<feature type="domain" description="UBC core" evidence="2">
    <location>
        <begin position="4"/>
        <end position="148"/>
    </location>
</feature>
<reference evidence="3 4" key="1">
    <citation type="submission" date="2019-02" db="EMBL/GenBank/DDBJ databases">
        <title>Genome sequencing of the rare red list fungi Phellinidium pouzarii.</title>
        <authorList>
            <person name="Buettner E."/>
            <person name="Kellner H."/>
        </authorList>
    </citation>
    <scope>NUCLEOTIDE SEQUENCE [LARGE SCALE GENOMIC DNA]</scope>
    <source>
        <strain evidence="3 4">DSM 108285</strain>
    </source>
</reference>
<dbReference type="Pfam" id="PF00179">
    <property type="entry name" value="UQ_con"/>
    <property type="match status" value="1"/>
</dbReference>
<sequence>MSSISTRRLQKELKEINNDCPQGIALVKAEDFETWYLSLQVLGESVFADETFLLKFRFDNQYPISSPSVTFVVDEHFQAPLHPHVYSNGHICANILGDGWSPVLSVTSVCISLQSMLASCTKKERPEGNDRYVMFAPEDPKKVDHFSS</sequence>
<dbReference type="OrthoDB" id="406833at2759"/>
<organism evidence="3 4">
    <name type="scientific">Phellinidium pouzarii</name>
    <dbReference type="NCBI Taxonomy" id="167371"/>
    <lineage>
        <taxon>Eukaryota</taxon>
        <taxon>Fungi</taxon>
        <taxon>Dikarya</taxon>
        <taxon>Basidiomycota</taxon>
        <taxon>Agaricomycotina</taxon>
        <taxon>Agaricomycetes</taxon>
        <taxon>Hymenochaetales</taxon>
        <taxon>Hymenochaetaceae</taxon>
        <taxon>Phellinidium</taxon>
    </lineage>
</organism>
<dbReference type="CDD" id="cd23808">
    <property type="entry name" value="UBCc_UBE2W"/>
    <property type="match status" value="1"/>
</dbReference>
<keyword evidence="1" id="KW-0833">Ubl conjugation pathway</keyword>
<keyword evidence="4" id="KW-1185">Reference proteome</keyword>
<dbReference type="InterPro" id="IPR016135">
    <property type="entry name" value="UBQ-conjugating_enzyme/RWD"/>
</dbReference>
<protein>
    <recommendedName>
        <fullName evidence="2">UBC core domain-containing protein</fullName>
    </recommendedName>
</protein>
<accession>A0A4S4LCV6</accession>
<dbReference type="AlphaFoldDB" id="A0A4S4LCV6"/>